<feature type="signal peptide" evidence="2">
    <location>
        <begin position="1"/>
        <end position="22"/>
    </location>
</feature>
<protein>
    <submittedName>
        <fullName evidence="3">Uncharacterized protein</fullName>
    </submittedName>
</protein>
<evidence type="ECO:0000256" key="2">
    <source>
        <dbReference type="SAM" id="SignalP"/>
    </source>
</evidence>
<keyword evidence="2" id="KW-0732">Signal</keyword>
<reference evidence="3 4" key="1">
    <citation type="submission" date="2017-09" db="EMBL/GenBank/DDBJ databases">
        <authorList>
            <person name="Ehlers B."/>
            <person name="Leendertz F.H."/>
        </authorList>
    </citation>
    <scope>NUCLEOTIDE SEQUENCE [LARGE SCALE GENOMIC DNA]</scope>
    <source>
        <strain evidence="3 4">USBA 140</strain>
    </source>
</reference>
<accession>A0A286GFA0</accession>
<name>A0A286GFA0_9PROT</name>
<keyword evidence="1" id="KW-1133">Transmembrane helix</keyword>
<evidence type="ECO:0000313" key="4">
    <source>
        <dbReference type="Proteomes" id="UP000219621"/>
    </source>
</evidence>
<dbReference type="EMBL" id="OCNJ01000003">
    <property type="protein sequence ID" value="SOD94178.1"/>
    <property type="molecule type" value="Genomic_DNA"/>
</dbReference>
<gene>
    <name evidence="3" type="ORF">SAMN05421508_103394</name>
</gene>
<organism evidence="3 4">
    <name type="scientific">Caenispirillum bisanense</name>
    <dbReference type="NCBI Taxonomy" id="414052"/>
    <lineage>
        <taxon>Bacteria</taxon>
        <taxon>Pseudomonadati</taxon>
        <taxon>Pseudomonadota</taxon>
        <taxon>Alphaproteobacteria</taxon>
        <taxon>Rhodospirillales</taxon>
        <taxon>Novispirillaceae</taxon>
        <taxon>Caenispirillum</taxon>
    </lineage>
</organism>
<keyword evidence="1" id="KW-0812">Transmembrane</keyword>
<dbReference type="RefSeq" id="WP_097278836.1">
    <property type="nucleotide sequence ID" value="NZ_OCNJ01000003.1"/>
</dbReference>
<keyword evidence="4" id="KW-1185">Reference proteome</keyword>
<evidence type="ECO:0000256" key="1">
    <source>
        <dbReference type="SAM" id="Phobius"/>
    </source>
</evidence>
<feature type="chain" id="PRO_5012290010" evidence="2">
    <location>
        <begin position="23"/>
        <end position="70"/>
    </location>
</feature>
<keyword evidence="1" id="KW-0472">Membrane</keyword>
<evidence type="ECO:0000313" key="3">
    <source>
        <dbReference type="EMBL" id="SOD94178.1"/>
    </source>
</evidence>
<feature type="transmembrane region" description="Helical" evidence="1">
    <location>
        <begin position="48"/>
        <end position="65"/>
    </location>
</feature>
<sequence>MLVVWMAVFAMLRMALASAASAAGATAFVALLAGLVAANDHGLWWGQALSLASTAVLVAVLVATVRPRFG</sequence>
<dbReference type="AlphaFoldDB" id="A0A286GFA0"/>
<proteinExistence type="predicted"/>
<dbReference type="Proteomes" id="UP000219621">
    <property type="component" value="Unassembled WGS sequence"/>
</dbReference>